<dbReference type="Pfam" id="PF00583">
    <property type="entry name" value="Acetyltransf_1"/>
    <property type="match status" value="1"/>
</dbReference>
<gene>
    <name evidence="2" type="ORF">AB5L97_13965</name>
</gene>
<keyword evidence="2" id="KW-0808">Transferase</keyword>
<dbReference type="KEGG" id="spue:AB5L97_13965"/>
<dbReference type="InterPro" id="IPR016181">
    <property type="entry name" value="Acyl_CoA_acyltransferase"/>
</dbReference>
<dbReference type="AlphaFoldDB" id="A0AB39L0B5"/>
<dbReference type="EC" id="2.3.1.-" evidence="2"/>
<organism evidence="2">
    <name type="scientific">Sinomonas puerhi</name>
    <dbReference type="NCBI Taxonomy" id="3238584"/>
    <lineage>
        <taxon>Bacteria</taxon>
        <taxon>Bacillati</taxon>
        <taxon>Actinomycetota</taxon>
        <taxon>Actinomycetes</taxon>
        <taxon>Micrococcales</taxon>
        <taxon>Micrococcaceae</taxon>
        <taxon>Sinomonas</taxon>
    </lineage>
</organism>
<evidence type="ECO:0000313" key="2">
    <source>
        <dbReference type="EMBL" id="XDP44375.1"/>
    </source>
</evidence>
<name>A0AB39L0B5_9MICC</name>
<protein>
    <submittedName>
        <fullName evidence="2">GNAT family N-acetyltransferase</fullName>
        <ecNumber evidence="2">2.3.1.-</ecNumber>
    </submittedName>
</protein>
<dbReference type="EMBL" id="CP163302">
    <property type="protein sequence ID" value="XDP44375.1"/>
    <property type="molecule type" value="Genomic_DNA"/>
</dbReference>
<dbReference type="PROSITE" id="PS51186">
    <property type="entry name" value="GNAT"/>
    <property type="match status" value="1"/>
</dbReference>
<proteinExistence type="predicted"/>
<evidence type="ECO:0000259" key="1">
    <source>
        <dbReference type="PROSITE" id="PS51186"/>
    </source>
</evidence>
<accession>A0AB39L0B5</accession>
<dbReference type="Gene3D" id="3.40.630.30">
    <property type="match status" value="1"/>
</dbReference>
<reference evidence="2" key="1">
    <citation type="submission" date="2024-07" db="EMBL/GenBank/DDBJ databases">
        <authorList>
            <person name="fu j."/>
        </authorList>
    </citation>
    <scope>NUCLEOTIDE SEQUENCE</scope>
    <source>
        <strain evidence="2">P10A9</strain>
    </source>
</reference>
<dbReference type="InterPro" id="IPR000182">
    <property type="entry name" value="GNAT_dom"/>
</dbReference>
<dbReference type="SUPFAM" id="SSF55729">
    <property type="entry name" value="Acyl-CoA N-acyltransferases (Nat)"/>
    <property type="match status" value="2"/>
</dbReference>
<sequence>MSAEHRVQRLRLPASLEGPEAAEFMEFSQLADAVQRQIWGHEDRCSPPEYRLRVWRDSAYDSSALFFVCEGGRMVGRAICRTPLKEDLNRATVHVEVLDMASGRGIGRLLAATVAEEAARRGRTLLDTFTEHPVGSVHAEGPSDAVVPSTGTGTLPARDRSVRFARAAGFSLSQVTRFSEVVLPEEGSEHDAVWAALEAAATARAAADYDLLLWQGVPPEHRGGMAELFARMSVDAPQGEDVYEPAVWDAARVAALDGLLAEGGTTPLYAVARHRASGQLAAYTVLWIRRGKEEVGDQDDTLVRIGHRGHSLGMWIKLANLAQYRARFPSARKVVTSNAEENVHMLAINEALGFRPAGYDGEWYRRLA</sequence>
<keyword evidence="2" id="KW-0012">Acyltransferase</keyword>
<dbReference type="GO" id="GO:0016747">
    <property type="term" value="F:acyltransferase activity, transferring groups other than amino-acyl groups"/>
    <property type="evidence" value="ECO:0007669"/>
    <property type="project" value="InterPro"/>
</dbReference>
<feature type="domain" description="N-acetyltransferase" evidence="1">
    <location>
        <begin position="25"/>
        <end position="200"/>
    </location>
</feature>
<dbReference type="RefSeq" id="WP_369045091.1">
    <property type="nucleotide sequence ID" value="NZ_CP163302.1"/>
</dbReference>